<feature type="compositionally biased region" description="Polar residues" evidence="1">
    <location>
        <begin position="112"/>
        <end position="125"/>
    </location>
</feature>
<dbReference type="Proteomes" id="UP001208570">
    <property type="component" value="Unassembled WGS sequence"/>
</dbReference>
<feature type="compositionally biased region" description="Polar residues" evidence="1">
    <location>
        <begin position="231"/>
        <end position="253"/>
    </location>
</feature>
<comment type="caution">
    <text evidence="2">The sequence shown here is derived from an EMBL/GenBank/DDBJ whole genome shotgun (WGS) entry which is preliminary data.</text>
</comment>
<evidence type="ECO:0000256" key="1">
    <source>
        <dbReference type="SAM" id="MobiDB-lite"/>
    </source>
</evidence>
<protein>
    <submittedName>
        <fullName evidence="2">Uncharacterized protein</fullName>
    </submittedName>
</protein>
<reference evidence="2" key="1">
    <citation type="journal article" date="2023" name="Mol. Biol. Evol.">
        <title>Third-Generation Sequencing Reveals the Adaptive Role of the Epigenome in Three Deep-Sea Polychaetes.</title>
        <authorList>
            <person name="Perez M."/>
            <person name="Aroh O."/>
            <person name="Sun Y."/>
            <person name="Lan Y."/>
            <person name="Juniper S.K."/>
            <person name="Young C.R."/>
            <person name="Angers B."/>
            <person name="Qian P.Y."/>
        </authorList>
    </citation>
    <scope>NUCLEOTIDE SEQUENCE</scope>
    <source>
        <strain evidence="2">P08H-3</strain>
    </source>
</reference>
<organism evidence="2 3">
    <name type="scientific">Paralvinella palmiformis</name>
    <dbReference type="NCBI Taxonomy" id="53620"/>
    <lineage>
        <taxon>Eukaryota</taxon>
        <taxon>Metazoa</taxon>
        <taxon>Spiralia</taxon>
        <taxon>Lophotrochozoa</taxon>
        <taxon>Annelida</taxon>
        <taxon>Polychaeta</taxon>
        <taxon>Sedentaria</taxon>
        <taxon>Canalipalpata</taxon>
        <taxon>Terebellida</taxon>
        <taxon>Terebelliformia</taxon>
        <taxon>Alvinellidae</taxon>
        <taxon>Paralvinella</taxon>
    </lineage>
</organism>
<feature type="compositionally biased region" description="Polar residues" evidence="1">
    <location>
        <begin position="71"/>
        <end position="83"/>
    </location>
</feature>
<feature type="region of interest" description="Disordered" evidence="1">
    <location>
        <begin position="156"/>
        <end position="186"/>
    </location>
</feature>
<feature type="region of interest" description="Disordered" evidence="1">
    <location>
        <begin position="218"/>
        <end position="253"/>
    </location>
</feature>
<evidence type="ECO:0000313" key="2">
    <source>
        <dbReference type="EMBL" id="KAK2146196.1"/>
    </source>
</evidence>
<dbReference type="AlphaFoldDB" id="A0AAD9J528"/>
<accession>A0AAD9J528</accession>
<proteinExistence type="predicted"/>
<gene>
    <name evidence="2" type="ORF">LSH36_625g01015</name>
</gene>
<name>A0AAD9J528_9ANNE</name>
<keyword evidence="3" id="KW-1185">Reference proteome</keyword>
<feature type="region of interest" description="Disordered" evidence="1">
    <location>
        <begin position="63"/>
        <end position="143"/>
    </location>
</feature>
<evidence type="ECO:0000313" key="3">
    <source>
        <dbReference type="Proteomes" id="UP001208570"/>
    </source>
</evidence>
<feature type="compositionally biased region" description="Polar residues" evidence="1">
    <location>
        <begin position="163"/>
        <end position="186"/>
    </location>
</feature>
<dbReference type="EMBL" id="JAODUP010000625">
    <property type="protein sequence ID" value="KAK2146196.1"/>
    <property type="molecule type" value="Genomic_DNA"/>
</dbReference>
<sequence length="253" mass="28115">MVLKADQERVKTLLKDTITLLCRNGLTFKSKFSIEALIGVTLDDSDVFLISINELIQTEKVHEELEKETENASGVDSPISPSEGSRDKKRRRTHVKIEASLSGNEDNGDGESLNSSHAEESQSPSLEPHVKRHTNINTMKKEVNEDSEDIVFIKEEPKETVWQEGQTESLFSDMSNAANSSLGNDQNFPSLADMNLVPVASQEENTLWTTNQTNQMMSHLQQRTYRPRGPRTSTVTMGSMGDGQSSQDTSQVG</sequence>